<keyword evidence="4" id="KW-1185">Reference proteome</keyword>
<dbReference type="SUPFAM" id="SSF47598">
    <property type="entry name" value="Ribbon-helix-helix"/>
    <property type="match status" value="1"/>
</dbReference>
<dbReference type="RefSeq" id="WP_146299629.1">
    <property type="nucleotide sequence ID" value="NZ_CP042301.2"/>
</dbReference>
<evidence type="ECO:0000256" key="1">
    <source>
        <dbReference type="ARBA" id="ARBA00008580"/>
    </source>
</evidence>
<dbReference type="KEGG" id="niy:FQ775_11660"/>
<dbReference type="PANTHER" id="PTHR36582:SF2">
    <property type="entry name" value="ANTITOXIN PARD"/>
    <property type="match status" value="1"/>
</dbReference>
<dbReference type="Gene3D" id="6.10.10.120">
    <property type="entry name" value="Antitoxin ParD1-like"/>
    <property type="match status" value="1"/>
</dbReference>
<evidence type="ECO:0000256" key="2">
    <source>
        <dbReference type="ARBA" id="ARBA00022649"/>
    </source>
</evidence>
<sequence length="95" mass="10418">MSSVEKVSIALSPELLAMVKEAVASGDYASTSEVVREALRDWRVRQELREAQLRRLREAWQEGIESGASAALDIDEVKRSARERLAGASNNSSDG</sequence>
<dbReference type="InterPro" id="IPR022789">
    <property type="entry name" value="ParD"/>
</dbReference>
<gene>
    <name evidence="3" type="ORF">FQ775_11660</name>
</gene>
<accession>A0A5B8KZ15</accession>
<organism evidence="3 4">
    <name type="scientific">Nitratireductor mangrovi</name>
    <dbReference type="NCBI Taxonomy" id="2599600"/>
    <lineage>
        <taxon>Bacteria</taxon>
        <taxon>Pseudomonadati</taxon>
        <taxon>Pseudomonadota</taxon>
        <taxon>Alphaproteobacteria</taxon>
        <taxon>Hyphomicrobiales</taxon>
        <taxon>Phyllobacteriaceae</taxon>
        <taxon>Nitratireductor</taxon>
    </lineage>
</organism>
<proteinExistence type="inferred from homology"/>
<evidence type="ECO:0000313" key="4">
    <source>
        <dbReference type="Proteomes" id="UP000321389"/>
    </source>
</evidence>
<keyword evidence="2" id="KW-1277">Toxin-antitoxin system</keyword>
<dbReference type="CDD" id="cd22231">
    <property type="entry name" value="RHH_NikR_HicB-like"/>
    <property type="match status" value="1"/>
</dbReference>
<reference evidence="3" key="1">
    <citation type="submission" date="2020-04" db="EMBL/GenBank/DDBJ databases">
        <title>Nitratireductor sp. nov. isolated from mangrove soil.</title>
        <authorList>
            <person name="Ye Y."/>
        </authorList>
    </citation>
    <scope>NUCLEOTIDE SEQUENCE</scope>
    <source>
        <strain evidence="3">SY7</strain>
    </source>
</reference>
<dbReference type="InterPro" id="IPR038296">
    <property type="entry name" value="ParD_sf"/>
</dbReference>
<protein>
    <submittedName>
        <fullName evidence="3">Type II toxin-antitoxin system ParD family antitoxin</fullName>
    </submittedName>
</protein>
<name>A0A5B8KZ15_9HYPH</name>
<dbReference type="NCBIfam" id="TIGR02606">
    <property type="entry name" value="antidote_CC2985"/>
    <property type="match status" value="1"/>
</dbReference>
<dbReference type="Proteomes" id="UP000321389">
    <property type="component" value="Chromosome"/>
</dbReference>
<evidence type="ECO:0000313" key="3">
    <source>
        <dbReference type="EMBL" id="QDZ00984.1"/>
    </source>
</evidence>
<dbReference type="Pfam" id="PF03693">
    <property type="entry name" value="ParD_antitoxin"/>
    <property type="match status" value="1"/>
</dbReference>
<dbReference type="EMBL" id="CP042301">
    <property type="protein sequence ID" value="QDZ00984.1"/>
    <property type="molecule type" value="Genomic_DNA"/>
</dbReference>
<dbReference type="InterPro" id="IPR010985">
    <property type="entry name" value="Ribbon_hlx_hlx"/>
</dbReference>
<dbReference type="GO" id="GO:0006355">
    <property type="term" value="P:regulation of DNA-templated transcription"/>
    <property type="evidence" value="ECO:0007669"/>
    <property type="project" value="InterPro"/>
</dbReference>
<dbReference type="OrthoDB" id="291307at2"/>
<dbReference type="AlphaFoldDB" id="A0A5B8KZ15"/>
<comment type="similarity">
    <text evidence="1">Belongs to the ParD antitoxin family.</text>
</comment>
<dbReference type="PANTHER" id="PTHR36582">
    <property type="entry name" value="ANTITOXIN PARD"/>
    <property type="match status" value="1"/>
</dbReference>